<proteinExistence type="predicted"/>
<dbReference type="InterPro" id="IPR009962">
    <property type="entry name" value="DUF1488"/>
</dbReference>
<dbReference type="Pfam" id="PF07369">
    <property type="entry name" value="DUF1488"/>
    <property type="match status" value="1"/>
</dbReference>
<evidence type="ECO:0000313" key="2">
    <source>
        <dbReference type="Proteomes" id="UP001320715"/>
    </source>
</evidence>
<dbReference type="EMBL" id="JAAAML010000001">
    <property type="protein sequence ID" value="MCO6408188.1"/>
    <property type="molecule type" value="Genomic_DNA"/>
</dbReference>
<evidence type="ECO:0000313" key="1">
    <source>
        <dbReference type="EMBL" id="MCO6408188.1"/>
    </source>
</evidence>
<reference evidence="1 2" key="1">
    <citation type="submission" date="2020-01" db="EMBL/GenBank/DDBJ databases">
        <title>Genomes of bacteria type strains.</title>
        <authorList>
            <person name="Chen J."/>
            <person name="Zhu S."/>
            <person name="Yang J."/>
        </authorList>
    </citation>
    <scope>NUCLEOTIDE SEQUENCE [LARGE SCALE GENOMIC DNA]</scope>
    <source>
        <strain evidence="1 2">DSM 16655</strain>
    </source>
</reference>
<protein>
    <submittedName>
        <fullName evidence="1">DUF1488 family protein</fullName>
    </submittedName>
</protein>
<comment type="caution">
    <text evidence="1">The sequence shown here is derived from an EMBL/GenBank/DDBJ whole genome shotgun (WGS) entry which is preliminary data.</text>
</comment>
<dbReference type="InterPro" id="IPR036692">
    <property type="entry name" value="Shew3726-like_sf"/>
</dbReference>
<organism evidence="1 2">
    <name type="scientific">Hoeflea alexandrii</name>
    <dbReference type="NCBI Taxonomy" id="288436"/>
    <lineage>
        <taxon>Bacteria</taxon>
        <taxon>Pseudomonadati</taxon>
        <taxon>Pseudomonadota</taxon>
        <taxon>Alphaproteobacteria</taxon>
        <taxon>Hyphomicrobiales</taxon>
        <taxon>Rhizobiaceae</taxon>
        <taxon>Hoeflea</taxon>
    </lineage>
</organism>
<dbReference type="RefSeq" id="WP_252915375.1">
    <property type="nucleotide sequence ID" value="NZ_CP159480.1"/>
</dbReference>
<keyword evidence="2" id="KW-1185">Reference proteome</keyword>
<dbReference type="Proteomes" id="UP001320715">
    <property type="component" value="Unassembled WGS sequence"/>
</dbReference>
<name>A0ABT1CQJ1_9HYPH</name>
<gene>
    <name evidence="1" type="ORF">GTW23_08395</name>
</gene>
<dbReference type="SUPFAM" id="SSF160272">
    <property type="entry name" value="Shew3726-like"/>
    <property type="match status" value="1"/>
</dbReference>
<sequence>MIGFPNSMRSFDEDAGTIRFSGYDGVMEVRFLLEAPALERLAGLTRSPDTAYLDAFDRYRKQIETAAIRSYGKKRASLVRLSFADF</sequence>
<accession>A0ABT1CQJ1</accession>